<dbReference type="InterPro" id="IPR003594">
    <property type="entry name" value="HATPase_dom"/>
</dbReference>
<keyword evidence="13" id="KW-0902">Two-component regulatory system</keyword>
<dbReference type="SMART" id="SM00388">
    <property type="entry name" value="HisKA"/>
    <property type="match status" value="1"/>
</dbReference>
<dbReference type="FunFam" id="1.10.287.130:FF:000001">
    <property type="entry name" value="Two-component sensor histidine kinase"/>
    <property type="match status" value="1"/>
</dbReference>
<dbReference type="InterPro" id="IPR005467">
    <property type="entry name" value="His_kinase_dom"/>
</dbReference>
<dbReference type="SUPFAM" id="SSF47384">
    <property type="entry name" value="Homodimeric domain of signal transducing histidine kinase"/>
    <property type="match status" value="1"/>
</dbReference>
<dbReference type="Gene3D" id="1.10.287.130">
    <property type="match status" value="1"/>
</dbReference>
<evidence type="ECO:0000256" key="11">
    <source>
        <dbReference type="ARBA" id="ARBA00022840"/>
    </source>
</evidence>
<comment type="caution">
    <text evidence="17">The sequence shown here is derived from an EMBL/GenBank/DDBJ whole genome shotgun (WGS) entry which is preliminary data.</text>
</comment>
<evidence type="ECO:0000256" key="10">
    <source>
        <dbReference type="ARBA" id="ARBA00022777"/>
    </source>
</evidence>
<sequence>MSSGCARLCSLPAWRRGWKPCVALATGSCSHHRRRPHEQRTQRTQRPGACADDGSAERCPVSWVATRVLAVLGAGGAGALAGLLVGGLNDLPRVGAVAGAVLAIGAVVGRDAWRGRRLLKWLRGSLDGSAPRDAGFWGEVGYRVEKGLKARERRAEAERERLAQFLSAMEASPNGVLLIDADEQIDWCNSVAALHFDLQPDRDRRQRVTNLVRSPAFKAHLDAGRWQEPVVFVAPDGHTTLSVVVRQYGDGLKLVLSQDITERERHEAMRRDFVANVSHEIRSPLTVLSGFVESMATLPLDAAERQRVLALMGQQTERMKTLVADLLTLAQLEGSPRPAPDRWVALPALFEQALADARALSGGHHHVSATVVDGWALAGSESELLSAVGNLLSNAVRYTPDGGRIRLNWLPRADGGGAVEVVDTGPGIAREHLPRLTERFYRVDGSRSRETGGTGLGLSIVKHVMQRHGGAIEVDSAPGAGSTFRLVFPPARVRRDAPGLPPVQGGPMLNVAGDATAR</sequence>
<dbReference type="InterPro" id="IPR014310">
    <property type="entry name" value="Sig_transdc_His_kinase_PhoR"/>
</dbReference>
<dbReference type="Pfam" id="PF02518">
    <property type="entry name" value="HATPase_c"/>
    <property type="match status" value="1"/>
</dbReference>
<dbReference type="Proteomes" id="UP000288178">
    <property type="component" value="Unassembled WGS sequence"/>
</dbReference>
<dbReference type="NCBIfam" id="TIGR02966">
    <property type="entry name" value="phoR_proteo"/>
    <property type="match status" value="1"/>
</dbReference>
<evidence type="ECO:0000256" key="15">
    <source>
        <dbReference type="SAM" id="MobiDB-lite"/>
    </source>
</evidence>
<keyword evidence="12" id="KW-1133">Transmembrane helix</keyword>
<dbReference type="SUPFAM" id="SSF55874">
    <property type="entry name" value="ATPase domain of HSP90 chaperone/DNA topoisomerase II/histidine kinase"/>
    <property type="match status" value="1"/>
</dbReference>
<evidence type="ECO:0000256" key="3">
    <source>
        <dbReference type="ARBA" id="ARBA00012438"/>
    </source>
</evidence>
<keyword evidence="9" id="KW-0547">Nucleotide-binding</keyword>
<organism evidence="17 18">
    <name type="scientific">Rubrivivax albus</name>
    <dbReference type="NCBI Taxonomy" id="2499835"/>
    <lineage>
        <taxon>Bacteria</taxon>
        <taxon>Pseudomonadati</taxon>
        <taxon>Pseudomonadota</taxon>
        <taxon>Betaproteobacteria</taxon>
        <taxon>Burkholderiales</taxon>
        <taxon>Sphaerotilaceae</taxon>
        <taxon>Rubrivivax</taxon>
    </lineage>
</organism>
<comment type="catalytic activity">
    <reaction evidence="1">
        <text>ATP + protein L-histidine = ADP + protein N-phospho-L-histidine.</text>
        <dbReference type="EC" id="2.7.13.3"/>
    </reaction>
</comment>
<evidence type="ECO:0000256" key="13">
    <source>
        <dbReference type="ARBA" id="ARBA00023012"/>
    </source>
</evidence>
<dbReference type="GO" id="GO:0000155">
    <property type="term" value="F:phosphorelay sensor kinase activity"/>
    <property type="evidence" value="ECO:0007669"/>
    <property type="project" value="InterPro"/>
</dbReference>
<name>A0A437JTV8_9BURK</name>
<evidence type="ECO:0000256" key="14">
    <source>
        <dbReference type="ARBA" id="ARBA00023136"/>
    </source>
</evidence>
<dbReference type="PROSITE" id="PS50109">
    <property type="entry name" value="HIS_KIN"/>
    <property type="match status" value="1"/>
</dbReference>
<dbReference type="PANTHER" id="PTHR45453:SF1">
    <property type="entry name" value="PHOSPHATE REGULON SENSOR PROTEIN PHOR"/>
    <property type="match status" value="1"/>
</dbReference>
<keyword evidence="11" id="KW-0067">ATP-binding</keyword>
<dbReference type="FunFam" id="3.30.565.10:FF:000006">
    <property type="entry name" value="Sensor histidine kinase WalK"/>
    <property type="match status" value="1"/>
</dbReference>
<dbReference type="Gene3D" id="3.30.450.20">
    <property type="entry name" value="PAS domain"/>
    <property type="match status" value="1"/>
</dbReference>
<keyword evidence="18" id="KW-1185">Reference proteome</keyword>
<feature type="region of interest" description="Disordered" evidence="15">
    <location>
        <begin position="32"/>
        <end position="51"/>
    </location>
</feature>
<dbReference type="InterPro" id="IPR003661">
    <property type="entry name" value="HisK_dim/P_dom"/>
</dbReference>
<evidence type="ECO:0000256" key="8">
    <source>
        <dbReference type="ARBA" id="ARBA00022692"/>
    </source>
</evidence>
<keyword evidence="4" id="KW-0813">Transport</keyword>
<evidence type="ECO:0000256" key="2">
    <source>
        <dbReference type="ARBA" id="ARBA00004429"/>
    </source>
</evidence>
<dbReference type="AlphaFoldDB" id="A0A437JTV8"/>
<keyword evidence="6" id="KW-0597">Phosphoprotein</keyword>
<dbReference type="GO" id="GO:0016036">
    <property type="term" value="P:cellular response to phosphate starvation"/>
    <property type="evidence" value="ECO:0007669"/>
    <property type="project" value="TreeGrafter"/>
</dbReference>
<evidence type="ECO:0000256" key="6">
    <source>
        <dbReference type="ARBA" id="ARBA00022553"/>
    </source>
</evidence>
<dbReference type="SUPFAM" id="SSF55785">
    <property type="entry name" value="PYP-like sensor domain (PAS domain)"/>
    <property type="match status" value="1"/>
</dbReference>
<dbReference type="InterPro" id="IPR050351">
    <property type="entry name" value="BphY/WalK/GraS-like"/>
</dbReference>
<dbReference type="CDD" id="cd00082">
    <property type="entry name" value="HisKA"/>
    <property type="match status" value="1"/>
</dbReference>
<evidence type="ECO:0000313" key="18">
    <source>
        <dbReference type="Proteomes" id="UP000288178"/>
    </source>
</evidence>
<evidence type="ECO:0000313" key="17">
    <source>
        <dbReference type="EMBL" id="RVT50415.1"/>
    </source>
</evidence>
<feature type="region of interest" description="Disordered" evidence="15">
    <location>
        <begin position="498"/>
        <end position="518"/>
    </location>
</feature>
<dbReference type="InterPro" id="IPR036890">
    <property type="entry name" value="HATPase_C_sf"/>
</dbReference>
<dbReference type="GO" id="GO:0004721">
    <property type="term" value="F:phosphoprotein phosphatase activity"/>
    <property type="evidence" value="ECO:0007669"/>
    <property type="project" value="TreeGrafter"/>
</dbReference>
<dbReference type="SMART" id="SM00387">
    <property type="entry name" value="HATPase_c"/>
    <property type="match status" value="1"/>
</dbReference>
<reference evidence="17 18" key="1">
    <citation type="submission" date="2019-01" db="EMBL/GenBank/DDBJ databases">
        <authorList>
            <person name="Chen W.-M."/>
        </authorList>
    </citation>
    <scope>NUCLEOTIDE SEQUENCE [LARGE SCALE GENOMIC DNA]</scope>
    <source>
        <strain evidence="17 18">ICH-3</strain>
    </source>
</reference>
<keyword evidence="14" id="KW-0472">Membrane</keyword>
<dbReference type="Gene3D" id="3.30.565.10">
    <property type="entry name" value="Histidine kinase-like ATPase, C-terminal domain"/>
    <property type="match status" value="1"/>
</dbReference>
<proteinExistence type="predicted"/>
<dbReference type="InterPro" id="IPR036097">
    <property type="entry name" value="HisK_dim/P_sf"/>
</dbReference>
<dbReference type="EC" id="2.7.13.3" evidence="3"/>
<dbReference type="Pfam" id="PF00512">
    <property type="entry name" value="HisKA"/>
    <property type="match status" value="1"/>
</dbReference>
<dbReference type="GO" id="GO:0005886">
    <property type="term" value="C:plasma membrane"/>
    <property type="evidence" value="ECO:0007669"/>
    <property type="project" value="UniProtKB-SubCell"/>
</dbReference>
<evidence type="ECO:0000256" key="1">
    <source>
        <dbReference type="ARBA" id="ARBA00000085"/>
    </source>
</evidence>
<keyword evidence="7" id="KW-0808">Transferase</keyword>
<feature type="domain" description="Histidine kinase" evidence="16">
    <location>
        <begin position="276"/>
        <end position="492"/>
    </location>
</feature>
<keyword evidence="8" id="KW-0812">Transmembrane</keyword>
<evidence type="ECO:0000259" key="16">
    <source>
        <dbReference type="PROSITE" id="PS50109"/>
    </source>
</evidence>
<accession>A0A437JTV8</accession>
<evidence type="ECO:0000256" key="5">
    <source>
        <dbReference type="ARBA" id="ARBA00022475"/>
    </source>
</evidence>
<evidence type="ECO:0000256" key="9">
    <source>
        <dbReference type="ARBA" id="ARBA00022741"/>
    </source>
</evidence>
<dbReference type="PANTHER" id="PTHR45453">
    <property type="entry name" value="PHOSPHATE REGULON SENSOR PROTEIN PHOR"/>
    <property type="match status" value="1"/>
</dbReference>
<evidence type="ECO:0000256" key="4">
    <source>
        <dbReference type="ARBA" id="ARBA00022448"/>
    </source>
</evidence>
<dbReference type="PRINTS" id="PR00344">
    <property type="entry name" value="BCTRLSENSOR"/>
</dbReference>
<keyword evidence="10 17" id="KW-0418">Kinase</keyword>
<dbReference type="InterPro" id="IPR035965">
    <property type="entry name" value="PAS-like_dom_sf"/>
</dbReference>
<keyword evidence="5" id="KW-1003">Cell membrane</keyword>
<evidence type="ECO:0000256" key="7">
    <source>
        <dbReference type="ARBA" id="ARBA00022679"/>
    </source>
</evidence>
<evidence type="ECO:0000256" key="12">
    <source>
        <dbReference type="ARBA" id="ARBA00022989"/>
    </source>
</evidence>
<dbReference type="InterPro" id="IPR004358">
    <property type="entry name" value="Sig_transdc_His_kin-like_C"/>
</dbReference>
<protein>
    <recommendedName>
        <fullName evidence="3">histidine kinase</fullName>
        <ecNumber evidence="3">2.7.13.3</ecNumber>
    </recommendedName>
</protein>
<dbReference type="GO" id="GO:0005524">
    <property type="term" value="F:ATP binding"/>
    <property type="evidence" value="ECO:0007669"/>
    <property type="project" value="UniProtKB-KW"/>
</dbReference>
<comment type="subcellular location">
    <subcellularLocation>
        <location evidence="2">Cell inner membrane</location>
        <topology evidence="2">Multi-pass membrane protein</topology>
    </subcellularLocation>
</comment>
<dbReference type="EMBL" id="SACT01000005">
    <property type="protein sequence ID" value="RVT50415.1"/>
    <property type="molecule type" value="Genomic_DNA"/>
</dbReference>
<gene>
    <name evidence="17" type="primary">phoR</name>
    <name evidence="17" type="ORF">ENE75_15510</name>
</gene>
<dbReference type="OrthoDB" id="9813151at2"/>